<feature type="compositionally biased region" description="Polar residues" evidence="2">
    <location>
        <begin position="510"/>
        <end position="525"/>
    </location>
</feature>
<keyword evidence="1" id="KW-0156">Chromatin regulator</keyword>
<dbReference type="SMART" id="SM00317">
    <property type="entry name" value="SET"/>
    <property type="match status" value="1"/>
</dbReference>
<feature type="region of interest" description="Disordered" evidence="2">
    <location>
        <begin position="114"/>
        <end position="223"/>
    </location>
</feature>
<evidence type="ECO:0000313" key="4">
    <source>
        <dbReference type="EMBL" id="KAF2138460.1"/>
    </source>
</evidence>
<proteinExistence type="predicted"/>
<dbReference type="GO" id="GO:0070210">
    <property type="term" value="C:Rpd3L-Expanded complex"/>
    <property type="evidence" value="ECO:0007669"/>
    <property type="project" value="TreeGrafter"/>
</dbReference>
<feature type="domain" description="SET" evidence="3">
    <location>
        <begin position="303"/>
        <end position="429"/>
    </location>
</feature>
<dbReference type="PANTHER" id="PTHR46462:SF3">
    <property type="entry name" value="UPSET, ISOFORM A"/>
    <property type="match status" value="1"/>
</dbReference>
<organism evidence="4 5">
    <name type="scientific">Aplosporella prunicola CBS 121167</name>
    <dbReference type="NCBI Taxonomy" id="1176127"/>
    <lineage>
        <taxon>Eukaryota</taxon>
        <taxon>Fungi</taxon>
        <taxon>Dikarya</taxon>
        <taxon>Ascomycota</taxon>
        <taxon>Pezizomycotina</taxon>
        <taxon>Dothideomycetes</taxon>
        <taxon>Dothideomycetes incertae sedis</taxon>
        <taxon>Botryosphaeriales</taxon>
        <taxon>Aplosporellaceae</taxon>
        <taxon>Aplosporella</taxon>
    </lineage>
</organism>
<dbReference type="InterPro" id="IPR011011">
    <property type="entry name" value="Znf_FYVE_PHD"/>
</dbReference>
<feature type="compositionally biased region" description="Basic and acidic residues" evidence="2">
    <location>
        <begin position="527"/>
        <end position="538"/>
    </location>
</feature>
<feature type="compositionally biased region" description="Polar residues" evidence="2">
    <location>
        <begin position="302"/>
        <end position="313"/>
    </location>
</feature>
<dbReference type="InterPro" id="IPR046341">
    <property type="entry name" value="SET_dom_sf"/>
</dbReference>
<feature type="region of interest" description="Disordered" evidence="2">
    <location>
        <begin position="497"/>
        <end position="578"/>
    </location>
</feature>
<dbReference type="InterPro" id="IPR001214">
    <property type="entry name" value="SET_dom"/>
</dbReference>
<dbReference type="InterPro" id="IPR013083">
    <property type="entry name" value="Znf_RING/FYVE/PHD"/>
</dbReference>
<dbReference type="SUPFAM" id="SSF57903">
    <property type="entry name" value="FYVE/PHD zinc finger"/>
    <property type="match status" value="1"/>
</dbReference>
<dbReference type="RefSeq" id="XP_033394173.1">
    <property type="nucleotide sequence ID" value="XM_033539301.1"/>
</dbReference>
<dbReference type="GO" id="GO:0006355">
    <property type="term" value="P:regulation of DNA-templated transcription"/>
    <property type="evidence" value="ECO:0007669"/>
    <property type="project" value="TreeGrafter"/>
</dbReference>
<protein>
    <recommendedName>
        <fullName evidence="3">SET domain-containing protein</fullName>
    </recommendedName>
</protein>
<feature type="region of interest" description="Disordered" evidence="2">
    <location>
        <begin position="600"/>
        <end position="950"/>
    </location>
</feature>
<feature type="compositionally biased region" description="Pro residues" evidence="2">
    <location>
        <begin position="795"/>
        <end position="805"/>
    </location>
</feature>
<feature type="region of interest" description="Disordered" evidence="2">
    <location>
        <begin position="294"/>
        <end position="314"/>
    </location>
</feature>
<feature type="compositionally biased region" description="Polar residues" evidence="2">
    <location>
        <begin position="816"/>
        <end position="826"/>
    </location>
</feature>
<dbReference type="GO" id="GO:0034967">
    <property type="term" value="C:Set3 complex"/>
    <property type="evidence" value="ECO:0007669"/>
    <property type="project" value="TreeGrafter"/>
</dbReference>
<dbReference type="GeneID" id="54296797"/>
<dbReference type="OrthoDB" id="1928087at2759"/>
<feature type="compositionally biased region" description="Basic residues" evidence="2">
    <location>
        <begin position="127"/>
        <end position="139"/>
    </location>
</feature>
<dbReference type="Pfam" id="PF00856">
    <property type="entry name" value="SET"/>
    <property type="match status" value="1"/>
</dbReference>
<feature type="compositionally biased region" description="Pro residues" evidence="2">
    <location>
        <begin position="832"/>
        <end position="850"/>
    </location>
</feature>
<dbReference type="SUPFAM" id="SSF82199">
    <property type="entry name" value="SET domain"/>
    <property type="match status" value="1"/>
</dbReference>
<feature type="compositionally biased region" description="Polar residues" evidence="2">
    <location>
        <begin position="183"/>
        <end position="199"/>
    </location>
</feature>
<feature type="compositionally biased region" description="Basic and acidic residues" evidence="2">
    <location>
        <begin position="914"/>
        <end position="942"/>
    </location>
</feature>
<evidence type="ECO:0000313" key="5">
    <source>
        <dbReference type="Proteomes" id="UP000799438"/>
    </source>
</evidence>
<reference evidence="4" key="1">
    <citation type="journal article" date="2020" name="Stud. Mycol.">
        <title>101 Dothideomycetes genomes: a test case for predicting lifestyles and emergence of pathogens.</title>
        <authorList>
            <person name="Haridas S."/>
            <person name="Albert R."/>
            <person name="Binder M."/>
            <person name="Bloem J."/>
            <person name="Labutti K."/>
            <person name="Salamov A."/>
            <person name="Andreopoulos B."/>
            <person name="Baker S."/>
            <person name="Barry K."/>
            <person name="Bills G."/>
            <person name="Bluhm B."/>
            <person name="Cannon C."/>
            <person name="Castanera R."/>
            <person name="Culley D."/>
            <person name="Daum C."/>
            <person name="Ezra D."/>
            <person name="Gonzalez J."/>
            <person name="Henrissat B."/>
            <person name="Kuo A."/>
            <person name="Liang C."/>
            <person name="Lipzen A."/>
            <person name="Lutzoni F."/>
            <person name="Magnuson J."/>
            <person name="Mondo S."/>
            <person name="Nolan M."/>
            <person name="Ohm R."/>
            <person name="Pangilinan J."/>
            <person name="Park H.-J."/>
            <person name="Ramirez L."/>
            <person name="Alfaro M."/>
            <person name="Sun H."/>
            <person name="Tritt A."/>
            <person name="Yoshinaga Y."/>
            <person name="Zwiers L.-H."/>
            <person name="Turgeon B."/>
            <person name="Goodwin S."/>
            <person name="Spatafora J."/>
            <person name="Crous P."/>
            <person name="Grigoriev I."/>
        </authorList>
    </citation>
    <scope>NUCLEOTIDE SEQUENCE</scope>
    <source>
        <strain evidence="4">CBS 121167</strain>
    </source>
</reference>
<dbReference type="PANTHER" id="PTHR46462">
    <property type="entry name" value="UPSET, ISOFORM A"/>
    <property type="match status" value="1"/>
</dbReference>
<dbReference type="Gene3D" id="3.30.40.10">
    <property type="entry name" value="Zinc/RING finger domain, C3HC4 (zinc finger)"/>
    <property type="match status" value="1"/>
</dbReference>
<feature type="compositionally biased region" description="Polar residues" evidence="2">
    <location>
        <begin position="613"/>
        <end position="625"/>
    </location>
</feature>
<sequence>MTEIPLLQTHAVPQLSPRAPFAPVPYPIPNGHPAVDPSEPDDEPISDTIKCICGYELDDGHSVFCELCRTWQHVHCYYEGQHAIPAIHECVDCHPRAMDMQRVNTRKEKFRTGEYMIEDEKEETTKARRPATKSHKKKSKDTNAAAQVNGVSYDHDAYPGVHRKSGSPRDQQPPTKRPKPTHKSTGSVASLNHAAVNSSSRKRATSAVQPIHSPVKSPTTPVPNGYSGDYFSPEFLQLYRRPEYDHIEANSYSDLGIAMVLRTWVSDPEETKKASGGKTPGEIFHGYNGDLKDLEETGPQLKENTGTGSQPSVQGACPTWKWVTTETFVHQGGFVGELKGQIGRREDYCSNPNNRWQTLRHPEPFVFFVPFLPLYVDTRQEGTLLRYVRRSCRPNIRLQTIITNGSDYHFCFIAMEDILPGEEISIAWDIDKEVHKALGAYVQNGNAHERGLIEVEAVSQWVAGVLSNFGGCACKLPPTECFLARADLRNGIYLSHHAKHGHKKPRKNGTHVSPSSTGHATNSRAGSEARIRDRHCEHPEDENGDSRSVSGSSRSKPTSRDITPMTHVSNDNPAGLGVEMSDREKRKLMQQEKLFEQLEHDEQHAQKKRKRNSAGSALNTPGRTSGRSRREPPSAKKPQYQDSSMQTEPDDEFPSLVPVRVERRKPKGSFLRTLLQRTHDGRIERERSESVLRNQPDARTQTDGEKMDVDESASSPKTVSSKPATSPREPTPVSPVNISAPKPPSTPLKAEDDIEMQDAPAAAETEPRKLDTPVSPRTMSPPRSSTESNRQTSHPPLPPPPPPWSLGPSSTLAVPSASSTASTGEKSVSPDPNTPFPPPPTFRTTTPPPADEAFTSNSTTTGGVIGSPSLLTHSVSASISSPENHIVPVVTPSPVQRKAKMSLSDWTKKRKAKEKAASAEHEVPGGAEETHRVEEKEKERSADSAAPLASIPAIAEVAAERPVKMDSPLPAPMAPMTTEITTGERREDNVPPPHSSQESEGGGKPSDDSGI</sequence>
<feature type="compositionally biased region" description="Polar residues" evidence="2">
    <location>
        <begin position="869"/>
        <end position="883"/>
    </location>
</feature>
<feature type="compositionally biased region" description="Basic and acidic residues" evidence="2">
    <location>
        <begin position="700"/>
        <end position="709"/>
    </location>
</feature>
<feature type="compositionally biased region" description="Low complexity" evidence="2">
    <location>
        <begin position="546"/>
        <end position="556"/>
    </location>
</feature>
<dbReference type="Proteomes" id="UP000799438">
    <property type="component" value="Unassembled WGS sequence"/>
</dbReference>
<gene>
    <name evidence="4" type="ORF">K452DRAFT_276863</name>
</gene>
<accession>A0A6A6B332</accession>
<feature type="compositionally biased region" description="Basic residues" evidence="2">
    <location>
        <begin position="497"/>
        <end position="509"/>
    </location>
</feature>
<feature type="region of interest" description="Disordered" evidence="2">
    <location>
        <begin position="962"/>
        <end position="1011"/>
    </location>
</feature>
<dbReference type="AlphaFoldDB" id="A0A6A6B332"/>
<feature type="compositionally biased region" description="Low complexity" evidence="2">
    <location>
        <begin position="772"/>
        <end position="786"/>
    </location>
</feature>
<dbReference type="PROSITE" id="PS50280">
    <property type="entry name" value="SET"/>
    <property type="match status" value="1"/>
</dbReference>
<feature type="compositionally biased region" description="Polar residues" evidence="2">
    <location>
        <begin position="712"/>
        <end position="724"/>
    </location>
</feature>
<dbReference type="EMBL" id="ML995496">
    <property type="protein sequence ID" value="KAF2138460.1"/>
    <property type="molecule type" value="Genomic_DNA"/>
</dbReference>
<dbReference type="GO" id="GO:0006325">
    <property type="term" value="P:chromatin organization"/>
    <property type="evidence" value="ECO:0007669"/>
    <property type="project" value="UniProtKB-KW"/>
</dbReference>
<feature type="compositionally biased region" description="Basic and acidic residues" evidence="2">
    <location>
        <begin position="677"/>
        <end position="690"/>
    </location>
</feature>
<name>A0A6A6B332_9PEZI</name>
<evidence type="ECO:0000259" key="3">
    <source>
        <dbReference type="PROSITE" id="PS50280"/>
    </source>
</evidence>
<evidence type="ECO:0000256" key="2">
    <source>
        <dbReference type="SAM" id="MobiDB-lite"/>
    </source>
</evidence>
<keyword evidence="5" id="KW-1185">Reference proteome</keyword>
<dbReference type="Gene3D" id="2.170.270.10">
    <property type="entry name" value="SET domain"/>
    <property type="match status" value="1"/>
</dbReference>
<evidence type="ECO:0000256" key="1">
    <source>
        <dbReference type="ARBA" id="ARBA00022853"/>
    </source>
</evidence>